<protein>
    <recommendedName>
        <fullName evidence="2">DUF4283 domain-containing protein</fullName>
    </recommendedName>
</protein>
<evidence type="ECO:0000313" key="3">
    <source>
        <dbReference type="EnsemblPlants" id="QL05p065584:mrna"/>
    </source>
</evidence>
<reference evidence="3" key="2">
    <citation type="submission" date="2021-01" db="UniProtKB">
        <authorList>
            <consortium name="EnsemblPlants"/>
        </authorList>
    </citation>
    <scope>IDENTIFICATION</scope>
</reference>
<evidence type="ECO:0000259" key="2">
    <source>
        <dbReference type="Pfam" id="PF14111"/>
    </source>
</evidence>
<evidence type="ECO:0000256" key="1">
    <source>
        <dbReference type="SAM" id="MobiDB-lite"/>
    </source>
</evidence>
<dbReference type="EMBL" id="LRBV02000005">
    <property type="status" value="NOT_ANNOTATED_CDS"/>
    <property type="molecule type" value="Genomic_DNA"/>
</dbReference>
<keyword evidence="4" id="KW-1185">Reference proteome</keyword>
<feature type="compositionally biased region" description="Basic and acidic residues" evidence="1">
    <location>
        <begin position="154"/>
        <end position="168"/>
    </location>
</feature>
<sequence length="237" mass="26281">MKDLAQQWRKLSLSEAEGMMCDLSKDKKEAEFVLAAKFFTRRSINIEAVARTFRPIWHPKRNFVVSAAGGNIQLRSFELEVDAEKVLQGEPWAFDRHLVVLQWYDGSCPVQDLSFDRTLFWGDGVEHEEVGNGVTKSQPASMTVEVSSSGGAQRDSHVNGTDTRDPRTKIPDFEARIKEIDEAINAEPAVLKSNISNPNPYLAISGKERNIGSNGGTRKILGSPLKSPKKVIADLPS</sequence>
<dbReference type="Gramene" id="QL05p065584:mrna">
    <property type="protein sequence ID" value="QL05p065584:mrna"/>
    <property type="gene ID" value="QL05p065584"/>
</dbReference>
<dbReference type="InterPro" id="IPR025558">
    <property type="entry name" value="DUF4283"/>
</dbReference>
<proteinExistence type="predicted"/>
<evidence type="ECO:0000313" key="4">
    <source>
        <dbReference type="Proteomes" id="UP000594261"/>
    </source>
</evidence>
<name>A0A7N2LST2_QUELO</name>
<dbReference type="EnsemblPlants" id="QL05p065584:mrna">
    <property type="protein sequence ID" value="QL05p065584:mrna"/>
    <property type="gene ID" value="QL05p065584"/>
</dbReference>
<organism evidence="3 4">
    <name type="scientific">Quercus lobata</name>
    <name type="common">Valley oak</name>
    <dbReference type="NCBI Taxonomy" id="97700"/>
    <lineage>
        <taxon>Eukaryota</taxon>
        <taxon>Viridiplantae</taxon>
        <taxon>Streptophyta</taxon>
        <taxon>Embryophyta</taxon>
        <taxon>Tracheophyta</taxon>
        <taxon>Spermatophyta</taxon>
        <taxon>Magnoliopsida</taxon>
        <taxon>eudicotyledons</taxon>
        <taxon>Gunneridae</taxon>
        <taxon>Pentapetalae</taxon>
        <taxon>rosids</taxon>
        <taxon>fabids</taxon>
        <taxon>Fagales</taxon>
        <taxon>Fagaceae</taxon>
        <taxon>Quercus</taxon>
    </lineage>
</organism>
<reference evidence="3 4" key="1">
    <citation type="journal article" date="2016" name="G3 (Bethesda)">
        <title>First Draft Assembly and Annotation of the Genome of a California Endemic Oak Quercus lobata Nee (Fagaceae).</title>
        <authorList>
            <person name="Sork V.L."/>
            <person name="Fitz-Gibbon S.T."/>
            <person name="Puiu D."/>
            <person name="Crepeau M."/>
            <person name="Gugger P.F."/>
            <person name="Sherman R."/>
            <person name="Stevens K."/>
            <person name="Langley C.H."/>
            <person name="Pellegrini M."/>
            <person name="Salzberg S.L."/>
        </authorList>
    </citation>
    <scope>NUCLEOTIDE SEQUENCE [LARGE SCALE GENOMIC DNA]</scope>
    <source>
        <strain evidence="3 4">cv. SW786</strain>
    </source>
</reference>
<dbReference type="InParanoid" id="A0A7N2LST2"/>
<dbReference type="AlphaFoldDB" id="A0A7N2LST2"/>
<feature type="domain" description="DUF4283" evidence="2">
    <location>
        <begin position="35"/>
        <end position="105"/>
    </location>
</feature>
<feature type="region of interest" description="Disordered" evidence="1">
    <location>
        <begin position="207"/>
        <end position="237"/>
    </location>
</feature>
<dbReference type="Proteomes" id="UP000594261">
    <property type="component" value="Chromosome 5"/>
</dbReference>
<accession>A0A7N2LST2</accession>
<dbReference type="Pfam" id="PF14111">
    <property type="entry name" value="DUF4283"/>
    <property type="match status" value="1"/>
</dbReference>
<feature type="region of interest" description="Disordered" evidence="1">
    <location>
        <begin position="130"/>
        <end position="168"/>
    </location>
</feature>
<feature type="compositionally biased region" description="Polar residues" evidence="1">
    <location>
        <begin position="134"/>
        <end position="151"/>
    </location>
</feature>